<keyword evidence="1" id="KW-0472">Membrane</keyword>
<feature type="non-terminal residue" evidence="2">
    <location>
        <position position="61"/>
    </location>
</feature>
<evidence type="ECO:0000256" key="1">
    <source>
        <dbReference type="SAM" id="Phobius"/>
    </source>
</evidence>
<keyword evidence="1" id="KW-1133">Transmembrane helix</keyword>
<sequence>MSEQYRYPPNDPFLQSRQFNVLHKRHGEFFEVVFFFCIFFVIIFRKMKKKIFTIFFFTYCH</sequence>
<feature type="transmembrane region" description="Helical" evidence="1">
    <location>
        <begin position="29"/>
        <end position="45"/>
    </location>
</feature>
<gene>
    <name evidence="2" type="ORF">SPARVUS_LOCUS16046907</name>
</gene>
<accession>A0ABN9HJ98</accession>
<evidence type="ECO:0000313" key="2">
    <source>
        <dbReference type="EMBL" id="CAI9620888.1"/>
    </source>
</evidence>
<proteinExistence type="predicted"/>
<keyword evidence="3" id="KW-1185">Reference proteome</keyword>
<protein>
    <submittedName>
        <fullName evidence="2">Uncharacterized protein</fullName>
    </submittedName>
</protein>
<name>A0ABN9HJ98_9NEOB</name>
<dbReference type="Proteomes" id="UP001162483">
    <property type="component" value="Unassembled WGS sequence"/>
</dbReference>
<comment type="caution">
    <text evidence="2">The sequence shown here is derived from an EMBL/GenBank/DDBJ whole genome shotgun (WGS) entry which is preliminary data.</text>
</comment>
<evidence type="ECO:0000313" key="3">
    <source>
        <dbReference type="Proteomes" id="UP001162483"/>
    </source>
</evidence>
<organism evidence="2 3">
    <name type="scientific">Staurois parvus</name>
    <dbReference type="NCBI Taxonomy" id="386267"/>
    <lineage>
        <taxon>Eukaryota</taxon>
        <taxon>Metazoa</taxon>
        <taxon>Chordata</taxon>
        <taxon>Craniata</taxon>
        <taxon>Vertebrata</taxon>
        <taxon>Euteleostomi</taxon>
        <taxon>Amphibia</taxon>
        <taxon>Batrachia</taxon>
        <taxon>Anura</taxon>
        <taxon>Neobatrachia</taxon>
        <taxon>Ranoidea</taxon>
        <taxon>Ranidae</taxon>
        <taxon>Staurois</taxon>
    </lineage>
</organism>
<dbReference type="EMBL" id="CATNWA010021001">
    <property type="protein sequence ID" value="CAI9620888.1"/>
    <property type="molecule type" value="Genomic_DNA"/>
</dbReference>
<keyword evidence="1" id="KW-0812">Transmembrane</keyword>
<reference evidence="2" key="1">
    <citation type="submission" date="2023-05" db="EMBL/GenBank/DDBJ databases">
        <authorList>
            <person name="Stuckert A."/>
        </authorList>
    </citation>
    <scope>NUCLEOTIDE SEQUENCE</scope>
</reference>